<name>A0A1X7A875_9RHOB</name>
<evidence type="ECO:0000313" key="2">
    <source>
        <dbReference type="Proteomes" id="UP000194012"/>
    </source>
</evidence>
<reference evidence="2" key="1">
    <citation type="submission" date="2017-03" db="EMBL/GenBank/DDBJ databases">
        <authorList>
            <person name="Rodrigo-Torres L."/>
            <person name="Arahal R.D."/>
            <person name="Lucena T."/>
        </authorList>
    </citation>
    <scope>NUCLEOTIDE SEQUENCE [LARGE SCALE GENOMIC DNA]</scope>
    <source>
        <strain evidence="2">CECT 8370</strain>
    </source>
</reference>
<dbReference type="EMBL" id="FWFJ01000052">
    <property type="protein sequence ID" value="SLN72505.1"/>
    <property type="molecule type" value="Genomic_DNA"/>
</dbReference>
<accession>A0A1X7A875</accession>
<dbReference type="SUPFAM" id="SSF53756">
    <property type="entry name" value="UDP-Glycosyltransferase/glycogen phosphorylase"/>
    <property type="match status" value="1"/>
</dbReference>
<gene>
    <name evidence="1" type="ORF">ROG8370_03518</name>
</gene>
<dbReference type="Proteomes" id="UP000194012">
    <property type="component" value="Unassembled WGS sequence"/>
</dbReference>
<sequence>MMTKQPAQRLPPVSSVDYWRDIVFADAFYLRDKSPTEKSNILKIWHKDFMFGFLNFPKLVGGEVLFFRSLVRDDYKEMFSLVRQQAATPALCIEDFAYRSPDARMNIEVSRFMLQNKSLYDVAGSLPDTDSLDQACLYIRLCKYKYILDYFRAGPKPSAVVFFADMQPTEHLLSRHFRHHGVTTVTLQHGLYVDYANYNTVNKINYLHQPSEYFLSWGPSTSELIRRHHPDTKIVECGKPLIFSADPPADAPPTRPYIAILLDQKPFHAQNEQMIEIVQAYALRRDLDVRVRFHPSLPKADILAKYPELTEQLHFTDAQMVVGHTSTMIYEALELGCHVMRFASDIPAINLPKNSEFRTLDEMEAHAAFPTPSDLSRHYFTAFGAEALENYRSFFDALFGTASERPDHG</sequence>
<evidence type="ECO:0000313" key="1">
    <source>
        <dbReference type="EMBL" id="SLN72505.1"/>
    </source>
</evidence>
<organism evidence="1 2">
    <name type="scientific">Roseovarius gaetbuli</name>
    <dbReference type="NCBI Taxonomy" id="1356575"/>
    <lineage>
        <taxon>Bacteria</taxon>
        <taxon>Pseudomonadati</taxon>
        <taxon>Pseudomonadota</taxon>
        <taxon>Alphaproteobacteria</taxon>
        <taxon>Rhodobacterales</taxon>
        <taxon>Roseobacteraceae</taxon>
        <taxon>Roseovarius</taxon>
    </lineage>
</organism>
<keyword evidence="2" id="KW-1185">Reference proteome</keyword>
<protein>
    <submittedName>
        <fullName evidence="1">Uncharacterized protein</fullName>
    </submittedName>
</protein>
<dbReference type="AlphaFoldDB" id="A0A1X7A875"/>
<proteinExistence type="predicted"/>
<dbReference type="RefSeq" id="WP_170925289.1">
    <property type="nucleotide sequence ID" value="NZ_FWFJ01000052.1"/>
</dbReference>